<feature type="transmembrane region" description="Helical" evidence="6">
    <location>
        <begin position="197"/>
        <end position="215"/>
    </location>
</feature>
<comment type="subcellular location">
    <subcellularLocation>
        <location evidence="1">Membrane</location>
        <topology evidence="1">Multi-pass membrane protein</topology>
    </subcellularLocation>
</comment>
<evidence type="ECO:0000256" key="6">
    <source>
        <dbReference type="SAM" id="Phobius"/>
    </source>
</evidence>
<protein>
    <submittedName>
        <fullName evidence="8">DMT family transporter</fullName>
    </submittedName>
</protein>
<evidence type="ECO:0000313" key="8">
    <source>
        <dbReference type="EMBL" id="GAA0748658.1"/>
    </source>
</evidence>
<evidence type="ECO:0000256" key="2">
    <source>
        <dbReference type="ARBA" id="ARBA00007362"/>
    </source>
</evidence>
<evidence type="ECO:0000256" key="1">
    <source>
        <dbReference type="ARBA" id="ARBA00004141"/>
    </source>
</evidence>
<evidence type="ECO:0000259" key="7">
    <source>
        <dbReference type="Pfam" id="PF00892"/>
    </source>
</evidence>
<keyword evidence="5 6" id="KW-0472">Membrane</keyword>
<feature type="transmembrane region" description="Helical" evidence="6">
    <location>
        <begin position="141"/>
        <end position="159"/>
    </location>
</feature>
<feature type="transmembrane region" description="Helical" evidence="6">
    <location>
        <begin position="261"/>
        <end position="277"/>
    </location>
</feature>
<feature type="transmembrane region" description="Helical" evidence="6">
    <location>
        <begin position="46"/>
        <end position="64"/>
    </location>
</feature>
<feature type="domain" description="EamA" evidence="7">
    <location>
        <begin position="170"/>
        <end position="300"/>
    </location>
</feature>
<sequence>MRLTPSPAPSANTRLIAAMPWVFVLIWSTGFIVARFGMPHSPPLSFLAWRYALSVLAFGIWVSVSGANWPQGRAQWGHLAVTGLLMQAGYLGGVWSAVKLGMGAGTIALLVGLQPVLTALWLASRSAAGPARSPGAARRQWLGLGLGLLGLFLVVRHKLGAGELHAANLALALLALAGITVGTLYQKAHVAACDVRSAGLVQMGAAFLVTLPLALLEPEVMDWGWPLVASMAWSVGVLTLGGSSLLYLLIQRGAATQVTSLMYLVPPCTALMAALLFGEPLSADMLAGMVLTALGVALVVRQP</sequence>
<dbReference type="Pfam" id="PF00892">
    <property type="entry name" value="EamA"/>
    <property type="match status" value="2"/>
</dbReference>
<dbReference type="PANTHER" id="PTHR32322">
    <property type="entry name" value="INNER MEMBRANE TRANSPORTER"/>
    <property type="match status" value="1"/>
</dbReference>
<name>A0ABN1JY76_9BURK</name>
<proteinExistence type="inferred from homology"/>
<dbReference type="SUPFAM" id="SSF103481">
    <property type="entry name" value="Multidrug resistance efflux transporter EmrE"/>
    <property type="match status" value="1"/>
</dbReference>
<accession>A0ABN1JY76</accession>
<evidence type="ECO:0000256" key="4">
    <source>
        <dbReference type="ARBA" id="ARBA00022989"/>
    </source>
</evidence>
<feature type="transmembrane region" description="Helical" evidence="6">
    <location>
        <begin position="12"/>
        <end position="34"/>
    </location>
</feature>
<evidence type="ECO:0000256" key="3">
    <source>
        <dbReference type="ARBA" id="ARBA00022692"/>
    </source>
</evidence>
<feature type="transmembrane region" description="Helical" evidence="6">
    <location>
        <begin position="101"/>
        <end position="121"/>
    </location>
</feature>
<organism evidence="8 9">
    <name type="scientific">Ideonella azotifigens</name>
    <dbReference type="NCBI Taxonomy" id="513160"/>
    <lineage>
        <taxon>Bacteria</taxon>
        <taxon>Pseudomonadati</taxon>
        <taxon>Pseudomonadota</taxon>
        <taxon>Betaproteobacteria</taxon>
        <taxon>Burkholderiales</taxon>
        <taxon>Sphaerotilaceae</taxon>
        <taxon>Ideonella</taxon>
    </lineage>
</organism>
<dbReference type="PANTHER" id="PTHR32322:SF2">
    <property type="entry name" value="EAMA DOMAIN-CONTAINING PROTEIN"/>
    <property type="match status" value="1"/>
</dbReference>
<comment type="similarity">
    <text evidence="2">Belongs to the EamA transporter family.</text>
</comment>
<evidence type="ECO:0000313" key="9">
    <source>
        <dbReference type="Proteomes" id="UP001500279"/>
    </source>
</evidence>
<feature type="transmembrane region" description="Helical" evidence="6">
    <location>
        <begin position="283"/>
        <end position="300"/>
    </location>
</feature>
<dbReference type="InterPro" id="IPR000620">
    <property type="entry name" value="EamA_dom"/>
</dbReference>
<dbReference type="InterPro" id="IPR050638">
    <property type="entry name" value="AA-Vitamin_Transporters"/>
</dbReference>
<dbReference type="EMBL" id="BAAAEW010000008">
    <property type="protein sequence ID" value="GAA0748658.1"/>
    <property type="molecule type" value="Genomic_DNA"/>
</dbReference>
<keyword evidence="4 6" id="KW-1133">Transmembrane helix</keyword>
<comment type="caution">
    <text evidence="8">The sequence shown here is derived from an EMBL/GenBank/DDBJ whole genome shotgun (WGS) entry which is preliminary data.</text>
</comment>
<feature type="domain" description="EamA" evidence="7">
    <location>
        <begin position="23"/>
        <end position="155"/>
    </location>
</feature>
<evidence type="ECO:0000256" key="5">
    <source>
        <dbReference type="ARBA" id="ARBA00023136"/>
    </source>
</evidence>
<dbReference type="Proteomes" id="UP001500279">
    <property type="component" value="Unassembled WGS sequence"/>
</dbReference>
<feature type="transmembrane region" description="Helical" evidence="6">
    <location>
        <begin position="76"/>
        <end position="95"/>
    </location>
</feature>
<reference evidence="8 9" key="1">
    <citation type="journal article" date="2019" name="Int. J. Syst. Evol. Microbiol.">
        <title>The Global Catalogue of Microorganisms (GCM) 10K type strain sequencing project: providing services to taxonomists for standard genome sequencing and annotation.</title>
        <authorList>
            <consortium name="The Broad Institute Genomics Platform"/>
            <consortium name="The Broad Institute Genome Sequencing Center for Infectious Disease"/>
            <person name="Wu L."/>
            <person name="Ma J."/>
        </authorList>
    </citation>
    <scope>NUCLEOTIDE SEQUENCE [LARGE SCALE GENOMIC DNA]</scope>
    <source>
        <strain evidence="8 9">JCM 15503</strain>
    </source>
</reference>
<feature type="transmembrane region" description="Helical" evidence="6">
    <location>
        <begin position="227"/>
        <end position="249"/>
    </location>
</feature>
<keyword evidence="3 6" id="KW-0812">Transmembrane</keyword>
<keyword evidence="9" id="KW-1185">Reference proteome</keyword>
<gene>
    <name evidence="8" type="ORF">GCM10009107_18430</name>
</gene>
<feature type="transmembrane region" description="Helical" evidence="6">
    <location>
        <begin position="165"/>
        <end position="185"/>
    </location>
</feature>
<dbReference type="InterPro" id="IPR037185">
    <property type="entry name" value="EmrE-like"/>
</dbReference>